<sequence length="464" mass="52296">MLKTIARWLAIAVVLFLIALALFYREGAGWRWLTKGGWHTTARISSLTPQERSWAQIAWRYVENNTQPQTGLVNGSDKQPRATLWQMGDTLIALLAARELGLVKEAEFDARLTPLLGTLNRLTLTDGGSPGRLYSTQTATPVDFSGKPAASGWSAKDMARLMLALRLTAERAPQYGEYIDKIILRWNFCPVIDKDGELWSASLQNGQRTIREELRLGDSEYAASAFRLWGFPAGKAFSPPTRHVIMYQRRLAVDDRDPRTTWQPVALSTLPAMLPGLEFGWQPPGVPEEVQKAMRERAEGIWLSQKTRWTQDKVLTARADFSLTQAPWHVEDTVWGNGYAWNTLGDDGKYYPRLAQVTTKAVFVLWTLWETEYTDALMAVTTHLNDPQRGWFEGRVEATGDVNATLTLSTNAMVLEALFYKHNAGPLFKNGLADDNSYFARRATDEFNPPRRCLPGERVMRSAP</sequence>
<keyword evidence="1" id="KW-0812">Transmembrane</keyword>
<comment type="caution">
    <text evidence="4">The sequence shown here is derived from an EMBL/GenBank/DDBJ whole genome shotgun (WGS) entry which is preliminary data.</text>
</comment>
<reference evidence="6 7" key="1">
    <citation type="submission" date="2018-08" db="EMBL/GenBank/DDBJ databases">
        <authorList>
            <consortium name="Pathogen Informatics"/>
        </authorList>
    </citation>
    <scope>NUCLEOTIDE SEQUENCE [LARGE SCALE GENOMIC DNA]</scope>
    <source>
        <strain evidence="4 7">EuSCAPE_AT029</strain>
        <strain evidence="5 6">EuSCAPE_HU047</strain>
    </source>
</reference>
<dbReference type="EMBL" id="UKGE01000023">
    <property type="protein sequence ID" value="SXN33519.1"/>
    <property type="molecule type" value="Genomic_DNA"/>
</dbReference>
<proteinExistence type="predicted"/>
<dbReference type="AlphaFoldDB" id="A0A0C7KC87"/>
<gene>
    <name evidence="3" type="ORF">G4V31_25220</name>
    <name evidence="4" type="ORF">SAMEA3499901_04575</name>
    <name evidence="5" type="ORF">SAMEA3538828_02104</name>
</gene>
<protein>
    <submittedName>
        <fullName evidence="3">DUF3131 domain-containing protein</fullName>
    </submittedName>
    <submittedName>
        <fullName evidence="4">Protein of uncharacterized function (DUF3131)</fullName>
    </submittedName>
</protein>
<dbReference type="Gene3D" id="1.50.10.140">
    <property type="match status" value="1"/>
</dbReference>
<dbReference type="EMBL" id="JAAKYD010000031">
    <property type="protein sequence ID" value="NGN75391.1"/>
    <property type="molecule type" value="Genomic_DNA"/>
</dbReference>
<dbReference type="Pfam" id="PF11329">
    <property type="entry name" value="DUF3131"/>
    <property type="match status" value="1"/>
</dbReference>
<dbReference type="KEGG" id="kpx:PMK1_03707"/>
<keyword evidence="1" id="KW-1133">Transmembrane helix</keyword>
<evidence type="ECO:0000313" key="7">
    <source>
        <dbReference type="Proteomes" id="UP000259975"/>
    </source>
</evidence>
<feature type="domain" description="DUF3131" evidence="2">
    <location>
        <begin position="54"/>
        <end position="423"/>
    </location>
</feature>
<evidence type="ECO:0000313" key="6">
    <source>
        <dbReference type="Proteomes" id="UP000258253"/>
    </source>
</evidence>
<feature type="transmembrane region" description="Helical" evidence="1">
    <location>
        <begin position="6"/>
        <end position="24"/>
    </location>
</feature>
<evidence type="ECO:0000256" key="1">
    <source>
        <dbReference type="SAM" id="Phobius"/>
    </source>
</evidence>
<reference evidence="3 8" key="2">
    <citation type="submission" date="2020-02" db="EMBL/GenBank/DDBJ databases">
        <title>Klebsiella pneumoniae genome sequencing and assembly.</title>
        <authorList>
            <person name="Starkova P.S."/>
            <person name="Sulyan O.S."/>
            <person name="Likholetova D.V."/>
            <person name="Ageevets V.A."/>
            <person name="Lazareva I.V."/>
            <person name="Sopova J.V."/>
            <person name="Sidorenko S.V."/>
        </authorList>
    </citation>
    <scope>NUCLEOTIDE SEQUENCE [LARGE SCALE GENOMIC DNA]</scope>
    <source>
        <strain evidence="3 8">2429</strain>
    </source>
</reference>
<evidence type="ECO:0000313" key="5">
    <source>
        <dbReference type="EMBL" id="SYR37054.1"/>
    </source>
</evidence>
<name>A0A0C7KC87_KLEPN</name>
<keyword evidence="1" id="KW-0472">Membrane</keyword>
<evidence type="ECO:0000259" key="2">
    <source>
        <dbReference type="Pfam" id="PF11329"/>
    </source>
</evidence>
<dbReference type="InterPro" id="IPR021478">
    <property type="entry name" value="DUF3131"/>
</dbReference>
<dbReference type="EMBL" id="ULCI01000007">
    <property type="protein sequence ID" value="SYR37054.1"/>
    <property type="molecule type" value="Genomic_DNA"/>
</dbReference>
<evidence type="ECO:0000313" key="3">
    <source>
        <dbReference type="EMBL" id="NGN75391.1"/>
    </source>
</evidence>
<accession>A0A0C7KC87</accession>
<dbReference type="Proteomes" id="UP000479475">
    <property type="component" value="Unassembled WGS sequence"/>
</dbReference>
<dbReference type="Proteomes" id="UP000258253">
    <property type="component" value="Unassembled WGS sequence"/>
</dbReference>
<evidence type="ECO:0000313" key="8">
    <source>
        <dbReference type="Proteomes" id="UP000479475"/>
    </source>
</evidence>
<evidence type="ECO:0000313" key="4">
    <source>
        <dbReference type="EMBL" id="SXN33519.1"/>
    </source>
</evidence>
<organism evidence="4 7">
    <name type="scientific">Klebsiella pneumoniae</name>
    <dbReference type="NCBI Taxonomy" id="573"/>
    <lineage>
        <taxon>Bacteria</taxon>
        <taxon>Pseudomonadati</taxon>
        <taxon>Pseudomonadota</taxon>
        <taxon>Gammaproteobacteria</taxon>
        <taxon>Enterobacterales</taxon>
        <taxon>Enterobacteriaceae</taxon>
        <taxon>Klebsiella/Raoultella group</taxon>
        <taxon>Klebsiella</taxon>
        <taxon>Klebsiella pneumoniae complex</taxon>
    </lineage>
</organism>
<dbReference type="Proteomes" id="UP000259975">
    <property type="component" value="Unassembled WGS sequence"/>
</dbReference>
<dbReference type="RefSeq" id="WP_020324883.1">
    <property type="nucleotide sequence ID" value="NZ_AP022139.1"/>
</dbReference>